<evidence type="ECO:0000256" key="1">
    <source>
        <dbReference type="ARBA" id="ARBA00004141"/>
    </source>
</evidence>
<feature type="transmembrane region" description="Helical" evidence="5">
    <location>
        <begin position="300"/>
        <end position="320"/>
    </location>
</feature>
<evidence type="ECO:0000256" key="5">
    <source>
        <dbReference type="SAM" id="Phobius"/>
    </source>
</evidence>
<keyword evidence="8" id="KW-1185">Reference proteome</keyword>
<dbReference type="GO" id="GO:0016020">
    <property type="term" value="C:membrane"/>
    <property type="evidence" value="ECO:0007669"/>
    <property type="project" value="UniProtKB-SubCell"/>
</dbReference>
<reference evidence="8" key="1">
    <citation type="submission" date="2017-03" db="EMBL/GenBank/DDBJ databases">
        <title>Genomes of endolithic fungi from Antarctica.</title>
        <authorList>
            <person name="Coleine C."/>
            <person name="Masonjones S."/>
            <person name="Stajich J.E."/>
        </authorList>
    </citation>
    <scope>NUCLEOTIDE SEQUENCE [LARGE SCALE GENOMIC DNA]</scope>
    <source>
        <strain evidence="8">CCFEE 5527</strain>
    </source>
</reference>
<evidence type="ECO:0000313" key="7">
    <source>
        <dbReference type="EMBL" id="OQO01463.1"/>
    </source>
</evidence>
<feature type="transmembrane region" description="Helical" evidence="5">
    <location>
        <begin position="271"/>
        <end position="288"/>
    </location>
</feature>
<comment type="caution">
    <text evidence="7">The sequence shown here is derived from an EMBL/GenBank/DDBJ whole genome shotgun (WGS) entry which is preliminary data.</text>
</comment>
<evidence type="ECO:0000256" key="4">
    <source>
        <dbReference type="ARBA" id="ARBA00023136"/>
    </source>
</evidence>
<dbReference type="InterPro" id="IPR032805">
    <property type="entry name" value="Wax_synthase_dom"/>
</dbReference>
<keyword evidence="4 5" id="KW-0472">Membrane</keyword>
<feature type="transmembrane region" description="Helical" evidence="5">
    <location>
        <begin position="36"/>
        <end position="54"/>
    </location>
</feature>
<dbReference type="Pfam" id="PF13813">
    <property type="entry name" value="MBOAT_2"/>
    <property type="match status" value="1"/>
</dbReference>
<dbReference type="EMBL" id="NAJO01000031">
    <property type="protein sequence ID" value="OQO01463.1"/>
    <property type="molecule type" value="Genomic_DNA"/>
</dbReference>
<dbReference type="InParanoid" id="A0A1V8SQM6"/>
<feature type="domain" description="Wax synthase" evidence="6">
    <location>
        <begin position="222"/>
        <end position="304"/>
    </location>
</feature>
<feature type="transmembrane region" description="Helical" evidence="5">
    <location>
        <begin position="12"/>
        <end position="30"/>
    </location>
</feature>
<keyword evidence="3 5" id="KW-1133">Transmembrane helix</keyword>
<dbReference type="OrthoDB" id="1077582at2759"/>
<dbReference type="Proteomes" id="UP000192596">
    <property type="component" value="Unassembled WGS sequence"/>
</dbReference>
<dbReference type="AlphaFoldDB" id="A0A1V8SQM6"/>
<gene>
    <name evidence="7" type="ORF">B0A48_13018</name>
</gene>
<comment type="subcellular location">
    <subcellularLocation>
        <location evidence="1">Membrane</location>
        <topology evidence="1">Multi-pass membrane protein</topology>
    </subcellularLocation>
</comment>
<evidence type="ECO:0000259" key="6">
    <source>
        <dbReference type="Pfam" id="PF13813"/>
    </source>
</evidence>
<accession>A0A1V8SQM6</accession>
<evidence type="ECO:0000256" key="2">
    <source>
        <dbReference type="ARBA" id="ARBA00022692"/>
    </source>
</evidence>
<name>A0A1V8SQM6_9PEZI</name>
<evidence type="ECO:0000256" key="3">
    <source>
        <dbReference type="ARBA" id="ARBA00022989"/>
    </source>
</evidence>
<keyword evidence="2 5" id="KW-0812">Transmembrane</keyword>
<feature type="transmembrane region" description="Helical" evidence="5">
    <location>
        <begin position="186"/>
        <end position="215"/>
    </location>
</feature>
<proteinExistence type="predicted"/>
<evidence type="ECO:0000313" key="8">
    <source>
        <dbReference type="Proteomes" id="UP000192596"/>
    </source>
</evidence>
<sequence length="372" mass="41049">MAITVAGIDISLLVPALLPHSTAIISLAFVPPASRTLRLVLALTTVALCLRAIFLRPRDTFTSGNLAEYLSAVALHTSCYLLILNVSPPVSAETTGAKLQWGLNAIFSPRMGVHIDRLDPPDMTRLHFLARRAIVAGLTWIVYSHLSSGILLPGEIYVEDWDPAHDSLIAQLRAGTLTLRASHIRLALTIFVHFGAALVLTCAHSACALIAVGIFGSPHLAWPPLFGRPSEAYTLQRWYSRFWHKLSRKAFTLHAAVLTAWIPAPAVRRAMVALLSFAISGMMHTVAAWKPGPCQSVAPLWTFCCFGVVVLLEQAVIVMYKRLHTGLGLRWTRQERFFWRVVGYCWMAFSWVEVGTRPTYAAARCHIEHEGG</sequence>
<protein>
    <recommendedName>
        <fullName evidence="6">Wax synthase domain-containing protein</fullName>
    </recommendedName>
</protein>
<feature type="transmembrane region" description="Helical" evidence="5">
    <location>
        <begin position="246"/>
        <end position="264"/>
    </location>
</feature>
<organism evidence="7 8">
    <name type="scientific">Cryoendolithus antarcticus</name>
    <dbReference type="NCBI Taxonomy" id="1507870"/>
    <lineage>
        <taxon>Eukaryota</taxon>
        <taxon>Fungi</taxon>
        <taxon>Dikarya</taxon>
        <taxon>Ascomycota</taxon>
        <taxon>Pezizomycotina</taxon>
        <taxon>Dothideomycetes</taxon>
        <taxon>Dothideomycetidae</taxon>
        <taxon>Cladosporiales</taxon>
        <taxon>Cladosporiaceae</taxon>
        <taxon>Cryoendolithus</taxon>
    </lineage>
</organism>